<proteinExistence type="predicted"/>
<protein>
    <recommendedName>
        <fullName evidence="3">Integral membrane protein</fullName>
    </recommendedName>
</protein>
<accession>A0ABY7UZ83</accession>
<evidence type="ECO:0000313" key="1">
    <source>
        <dbReference type="EMBL" id="WDA58200.1"/>
    </source>
</evidence>
<dbReference type="RefSeq" id="WP_273988165.1">
    <property type="nucleotide sequence ID" value="NZ_BAABQT010000015.1"/>
</dbReference>
<reference evidence="1 2" key="1">
    <citation type="submission" date="2022-12" db="EMBL/GenBank/DDBJ databases">
        <title>Genome Sequence of Deinococcus aquaticus Type Strain PB314.</title>
        <authorList>
            <person name="Albert C."/>
            <person name="Hill J."/>
            <person name="Boren L."/>
            <person name="Scholz-Ng S."/>
            <person name="Fatema N."/>
            <person name="Grosso R."/>
            <person name="Soboslay E."/>
            <person name="Tuohy J."/>
        </authorList>
    </citation>
    <scope>NUCLEOTIDE SEQUENCE [LARGE SCALE GENOMIC DNA]</scope>
    <source>
        <strain evidence="1 2">PB-314</strain>
    </source>
</reference>
<name>A0ABY7UZ83_9DEIO</name>
<keyword evidence="2" id="KW-1185">Reference proteome</keyword>
<evidence type="ECO:0008006" key="3">
    <source>
        <dbReference type="Google" id="ProtNLM"/>
    </source>
</evidence>
<organism evidence="1 2">
    <name type="scientific">Deinococcus aquaticus</name>
    <dbReference type="NCBI Taxonomy" id="328692"/>
    <lineage>
        <taxon>Bacteria</taxon>
        <taxon>Thermotogati</taxon>
        <taxon>Deinococcota</taxon>
        <taxon>Deinococci</taxon>
        <taxon>Deinococcales</taxon>
        <taxon>Deinococcaceae</taxon>
        <taxon>Deinococcus</taxon>
    </lineage>
</organism>
<dbReference type="Proteomes" id="UP001217044">
    <property type="component" value="Chromosome"/>
</dbReference>
<sequence>MVVLILMVIFAGVAAVVYVNTTNRAASRALQDSGRRGELAAGASPAAALPAQPESGAGLTVPLLLSLPEPARTRAWALLSGVTDALKTGGGDTRTAFLLAQTRDAYLPDTLRAYAHLTPAARQTLERQGQAPEVLLDEQLTLLEDGVREALRHDHAAADRLLTQGRFLRERFGGEHAGSGLRQKP</sequence>
<evidence type="ECO:0000313" key="2">
    <source>
        <dbReference type="Proteomes" id="UP001217044"/>
    </source>
</evidence>
<gene>
    <name evidence="1" type="ORF">M8445_12720</name>
</gene>
<dbReference type="EMBL" id="CP115165">
    <property type="protein sequence ID" value="WDA58200.1"/>
    <property type="molecule type" value="Genomic_DNA"/>
</dbReference>